<evidence type="ECO:0000256" key="4">
    <source>
        <dbReference type="ARBA" id="ARBA00022723"/>
    </source>
</evidence>
<evidence type="ECO:0000256" key="7">
    <source>
        <dbReference type="PROSITE-ProRule" id="PRU00134"/>
    </source>
</evidence>
<protein>
    <recommendedName>
        <fullName evidence="12">MYND-type domain-containing protein</fullName>
    </recommendedName>
</protein>
<evidence type="ECO:0000256" key="1">
    <source>
        <dbReference type="ARBA" id="ARBA00022603"/>
    </source>
</evidence>
<dbReference type="Gene3D" id="6.10.140.2220">
    <property type="match status" value="1"/>
</dbReference>
<dbReference type="CDD" id="cd10527">
    <property type="entry name" value="SET_LSMT"/>
    <property type="match status" value="1"/>
</dbReference>
<dbReference type="InterPro" id="IPR046341">
    <property type="entry name" value="SET_dom_sf"/>
</dbReference>
<evidence type="ECO:0000256" key="6">
    <source>
        <dbReference type="ARBA" id="ARBA00022833"/>
    </source>
</evidence>
<feature type="domain" description="MYND-type" evidence="9">
    <location>
        <begin position="393"/>
        <end position="431"/>
    </location>
</feature>
<keyword evidence="11" id="KW-1185">Reference proteome</keyword>
<dbReference type="Proteomes" id="UP001210925">
    <property type="component" value="Unassembled WGS sequence"/>
</dbReference>
<evidence type="ECO:0000259" key="9">
    <source>
        <dbReference type="PROSITE" id="PS50865"/>
    </source>
</evidence>
<evidence type="ECO:0000259" key="8">
    <source>
        <dbReference type="PROSITE" id="PS50280"/>
    </source>
</evidence>
<dbReference type="PANTHER" id="PTHR13271:SF34">
    <property type="entry name" value="N-LYSINE METHYLTRANSFERASE SETD6"/>
    <property type="match status" value="1"/>
</dbReference>
<dbReference type="GO" id="GO:0005634">
    <property type="term" value="C:nucleus"/>
    <property type="evidence" value="ECO:0007669"/>
    <property type="project" value="TreeGrafter"/>
</dbReference>
<dbReference type="PANTHER" id="PTHR13271">
    <property type="entry name" value="UNCHARACTERIZED PUTATIVE METHYLTRANSFERASE"/>
    <property type="match status" value="1"/>
</dbReference>
<keyword evidence="1" id="KW-0489">Methyltransferase</keyword>
<dbReference type="InterPro" id="IPR002893">
    <property type="entry name" value="Znf_MYND"/>
</dbReference>
<sequence>MDLLGKFGARGTENVCICDFKDTGRGLAAAKEFKLHQEILSIPTRICWSSQTANNHSVIGPILKSLDLSKDDSLAIMLMYYKIMSLGFINSDGTELDELRLFHMSMIPTTYANSILLEPADMQYCEGSSLFAATQILKQQVQDDFQYICNNVIKVYPQLFNPQHFSLDLVDIVNLVYLGIVHYLECMVPFMDLFNGAVEVEQCHLYNLQTDAIQVIAGKEYKKGQQVFINYGKIANNRLLRLYGFALDSNPNDEYELVLSTNIGSPNFVEKVMLLKQNNLDSTVNIPMTIQDPLPTAILQYLRIQRASEEELEMIETAMKPVTIRNELEITNALIEALLLVLAGYRYKSGELENLIHTLKAPARYAAIVSLGEQRILLKSLQQAQIHYNCLNCQLCNTKQLGNKKCGKCLLVAYCSRECQVADWKTHKVKCKQ</sequence>
<evidence type="ECO:0008006" key="12">
    <source>
        <dbReference type="Google" id="ProtNLM"/>
    </source>
</evidence>
<dbReference type="Gene3D" id="3.90.1420.10">
    <property type="entry name" value="Rubisco LSMT, substrate-binding domain"/>
    <property type="match status" value="1"/>
</dbReference>
<evidence type="ECO:0000256" key="5">
    <source>
        <dbReference type="ARBA" id="ARBA00022771"/>
    </source>
</evidence>
<gene>
    <name evidence="10" type="ORF">HK103_005217</name>
</gene>
<evidence type="ECO:0000256" key="3">
    <source>
        <dbReference type="ARBA" id="ARBA00022691"/>
    </source>
</evidence>
<dbReference type="InterPro" id="IPR001214">
    <property type="entry name" value="SET_dom"/>
</dbReference>
<evidence type="ECO:0000256" key="2">
    <source>
        <dbReference type="ARBA" id="ARBA00022679"/>
    </source>
</evidence>
<keyword evidence="3" id="KW-0949">S-adenosyl-L-methionine</keyword>
<dbReference type="GO" id="GO:0008270">
    <property type="term" value="F:zinc ion binding"/>
    <property type="evidence" value="ECO:0007669"/>
    <property type="project" value="UniProtKB-KW"/>
</dbReference>
<feature type="domain" description="SET" evidence="8">
    <location>
        <begin position="13"/>
        <end position="232"/>
    </location>
</feature>
<dbReference type="Pfam" id="PF01753">
    <property type="entry name" value="zf-MYND"/>
    <property type="match status" value="1"/>
</dbReference>
<evidence type="ECO:0000313" key="10">
    <source>
        <dbReference type="EMBL" id="KAJ3256722.1"/>
    </source>
</evidence>
<name>A0AAD5UFH4_9FUNG</name>
<comment type="caution">
    <text evidence="10">The sequence shown here is derived from an EMBL/GenBank/DDBJ whole genome shotgun (WGS) entry which is preliminary data.</text>
</comment>
<keyword evidence="2" id="KW-0808">Transferase</keyword>
<dbReference type="EMBL" id="JADGKB010000047">
    <property type="protein sequence ID" value="KAJ3256722.1"/>
    <property type="molecule type" value="Genomic_DNA"/>
</dbReference>
<dbReference type="GO" id="GO:0016279">
    <property type="term" value="F:protein-lysine N-methyltransferase activity"/>
    <property type="evidence" value="ECO:0007669"/>
    <property type="project" value="TreeGrafter"/>
</dbReference>
<dbReference type="GO" id="GO:0032259">
    <property type="term" value="P:methylation"/>
    <property type="evidence" value="ECO:0007669"/>
    <property type="project" value="UniProtKB-KW"/>
</dbReference>
<dbReference type="InterPro" id="IPR036464">
    <property type="entry name" value="Rubisco_LSMT_subst-bd_sf"/>
</dbReference>
<dbReference type="SUPFAM" id="SSF81822">
    <property type="entry name" value="RuBisCo LSMT C-terminal, substrate-binding domain"/>
    <property type="match status" value="1"/>
</dbReference>
<keyword evidence="5 7" id="KW-0863">Zinc-finger</keyword>
<proteinExistence type="predicted"/>
<reference evidence="10" key="1">
    <citation type="submission" date="2020-05" db="EMBL/GenBank/DDBJ databases">
        <title>Phylogenomic resolution of chytrid fungi.</title>
        <authorList>
            <person name="Stajich J.E."/>
            <person name="Amses K."/>
            <person name="Simmons R."/>
            <person name="Seto K."/>
            <person name="Myers J."/>
            <person name="Bonds A."/>
            <person name="Quandt C.A."/>
            <person name="Barry K."/>
            <person name="Liu P."/>
            <person name="Grigoriev I."/>
            <person name="Longcore J.E."/>
            <person name="James T.Y."/>
        </authorList>
    </citation>
    <scope>NUCLEOTIDE SEQUENCE</scope>
    <source>
        <strain evidence="10">PLAUS21</strain>
    </source>
</reference>
<dbReference type="InterPro" id="IPR050600">
    <property type="entry name" value="SETD3_SETD6_MTase"/>
</dbReference>
<dbReference type="Gene3D" id="3.90.1410.10">
    <property type="entry name" value="set domain protein methyltransferase, domain 1"/>
    <property type="match status" value="1"/>
</dbReference>
<dbReference type="SUPFAM" id="SSF82199">
    <property type="entry name" value="SET domain"/>
    <property type="match status" value="1"/>
</dbReference>
<accession>A0AAD5UFH4</accession>
<dbReference type="AlphaFoldDB" id="A0AAD5UFH4"/>
<keyword evidence="6" id="KW-0862">Zinc</keyword>
<dbReference type="InterPro" id="IPR015353">
    <property type="entry name" value="Rubisco_LSMT_subst-bd"/>
</dbReference>
<evidence type="ECO:0000313" key="11">
    <source>
        <dbReference type="Proteomes" id="UP001210925"/>
    </source>
</evidence>
<dbReference type="PROSITE" id="PS50280">
    <property type="entry name" value="SET"/>
    <property type="match status" value="1"/>
</dbReference>
<dbReference type="SUPFAM" id="SSF144232">
    <property type="entry name" value="HIT/MYND zinc finger-like"/>
    <property type="match status" value="1"/>
</dbReference>
<dbReference type="PROSITE" id="PS50865">
    <property type="entry name" value="ZF_MYND_2"/>
    <property type="match status" value="1"/>
</dbReference>
<dbReference type="Pfam" id="PF09273">
    <property type="entry name" value="Rubis-subs-bind"/>
    <property type="match status" value="1"/>
</dbReference>
<keyword evidence="4" id="KW-0479">Metal-binding</keyword>
<organism evidence="10 11">
    <name type="scientific">Boothiomyces macroporosus</name>
    <dbReference type="NCBI Taxonomy" id="261099"/>
    <lineage>
        <taxon>Eukaryota</taxon>
        <taxon>Fungi</taxon>
        <taxon>Fungi incertae sedis</taxon>
        <taxon>Chytridiomycota</taxon>
        <taxon>Chytridiomycota incertae sedis</taxon>
        <taxon>Chytridiomycetes</taxon>
        <taxon>Rhizophydiales</taxon>
        <taxon>Terramycetaceae</taxon>
        <taxon>Boothiomyces</taxon>
    </lineage>
</organism>